<dbReference type="InterPro" id="IPR050418">
    <property type="entry name" value="D-iso_2-hydroxyacid_DH_PdxB"/>
</dbReference>
<protein>
    <submittedName>
        <fullName evidence="7">D-3-phosphoglycerate dehydrogenase</fullName>
        <ecNumber evidence="7">1.1.1.95</ecNumber>
    </submittedName>
</protein>
<proteinExistence type="inferred from homology"/>
<evidence type="ECO:0000313" key="7">
    <source>
        <dbReference type="EMBL" id="EMQ97722.1"/>
    </source>
</evidence>
<dbReference type="PANTHER" id="PTHR43761">
    <property type="entry name" value="D-ISOMER SPECIFIC 2-HYDROXYACID DEHYDROGENASE FAMILY PROTEIN (AFU_ORTHOLOGUE AFUA_1G13630)"/>
    <property type="match status" value="1"/>
</dbReference>
<dbReference type="EC" id="1.1.1.95" evidence="7"/>
<dbReference type="CDD" id="cd12173">
    <property type="entry name" value="PGDH_4"/>
    <property type="match status" value="1"/>
</dbReference>
<dbReference type="PROSITE" id="PS00671">
    <property type="entry name" value="D_2_HYDROXYACID_DH_3"/>
    <property type="match status" value="1"/>
</dbReference>
<sequence length="324" mass="34790">MPVDEIPRVALMESIHPMGIELLTSHCIVDRMPAEENEEFEKILARADAVIIRSTPFTEEMMKKSPKLKIIGRHGAGTDNIDLSAAEKLGIKVVTTPQANTGSVAEYVLTVALMLLKRIPEVTSSLRRGNFSSGAGSLPGQVDRAGLTGREANGTRLGLIGAGAIGATVAQHALQLGMHVTAYDPFLDRTKERSFALVDDMDELLSCSDIVSLHVPGGPESQNLIGRRELELLPPGAILINAARGELVDQTALIAALESGHLSGAALDVYAPEPPDTNSALFSAPNLVLTPHMAAMTEEALKRMSTQVTTQVIQFLDEYKRDRL</sequence>
<evidence type="ECO:0000256" key="4">
    <source>
        <dbReference type="RuleBase" id="RU003719"/>
    </source>
</evidence>
<dbReference type="RefSeq" id="WP_007272269.1">
    <property type="nucleotide sequence ID" value="NZ_AOCK01000009.1"/>
</dbReference>
<dbReference type="PATRIC" id="fig|1276920.7.peg.3105"/>
<dbReference type="EMBL" id="AOCK01000009">
    <property type="protein sequence ID" value="EMQ97722.1"/>
    <property type="molecule type" value="Genomic_DNA"/>
</dbReference>
<dbReference type="InterPro" id="IPR036291">
    <property type="entry name" value="NAD(P)-bd_dom_sf"/>
</dbReference>
<accession>M7MMZ2</accession>
<dbReference type="InterPro" id="IPR006139">
    <property type="entry name" value="D-isomer_2_OHA_DH_cat_dom"/>
</dbReference>
<evidence type="ECO:0000259" key="5">
    <source>
        <dbReference type="Pfam" id="PF00389"/>
    </source>
</evidence>
<dbReference type="FunFam" id="3.40.50.720:FF:000041">
    <property type="entry name" value="D-3-phosphoglycerate dehydrogenase"/>
    <property type="match status" value="1"/>
</dbReference>
<evidence type="ECO:0000256" key="3">
    <source>
        <dbReference type="ARBA" id="ARBA00023027"/>
    </source>
</evidence>
<dbReference type="Pfam" id="PF02826">
    <property type="entry name" value="2-Hacid_dh_C"/>
    <property type="match status" value="1"/>
</dbReference>
<evidence type="ECO:0000313" key="8">
    <source>
        <dbReference type="Proteomes" id="UP000012015"/>
    </source>
</evidence>
<reference evidence="7 8" key="1">
    <citation type="journal article" date="2013" name="Genome Announc.">
        <title>Draft Genome Sequence of Arthrobacter gangotriensis Strain Lz1yT, Isolated from a Penguin Rookery Soil Sample Collected in Antarctica, near the Indian Station Dakshin Gangotri.</title>
        <authorList>
            <person name="Shivaji S."/>
            <person name="Ara S."/>
            <person name="Bandi S."/>
            <person name="Singh A."/>
            <person name="Kumar Pinnaka A."/>
        </authorList>
    </citation>
    <scope>NUCLEOTIDE SEQUENCE [LARGE SCALE GENOMIC DNA]</scope>
    <source>
        <strain evidence="7 8">Lz1y</strain>
    </source>
</reference>
<feature type="domain" description="D-isomer specific 2-hydroxyacid dehydrogenase NAD-binding" evidence="6">
    <location>
        <begin position="110"/>
        <end position="294"/>
    </location>
</feature>
<dbReference type="InterPro" id="IPR006140">
    <property type="entry name" value="D-isomer_DH_NAD-bd"/>
</dbReference>
<evidence type="ECO:0000256" key="1">
    <source>
        <dbReference type="ARBA" id="ARBA00005854"/>
    </source>
</evidence>
<dbReference type="Proteomes" id="UP000012015">
    <property type="component" value="Unassembled WGS sequence"/>
</dbReference>
<dbReference type="PROSITE" id="PS00670">
    <property type="entry name" value="D_2_HYDROXYACID_DH_2"/>
    <property type="match status" value="1"/>
</dbReference>
<gene>
    <name evidence="7" type="primary">serA_1</name>
    <name evidence="7" type="ORF">ADIAG_03102</name>
</gene>
<dbReference type="STRING" id="1276920.ADIAG_03102"/>
<feature type="domain" description="D-isomer specific 2-hydroxyacid dehydrogenase catalytic" evidence="5">
    <location>
        <begin position="9"/>
        <end position="318"/>
    </location>
</feature>
<dbReference type="Pfam" id="PF00389">
    <property type="entry name" value="2-Hacid_dh"/>
    <property type="match status" value="1"/>
</dbReference>
<dbReference type="GO" id="GO:0051287">
    <property type="term" value="F:NAD binding"/>
    <property type="evidence" value="ECO:0007669"/>
    <property type="project" value="InterPro"/>
</dbReference>
<dbReference type="GO" id="GO:0004617">
    <property type="term" value="F:phosphoglycerate dehydrogenase activity"/>
    <property type="evidence" value="ECO:0007669"/>
    <property type="project" value="UniProtKB-EC"/>
</dbReference>
<evidence type="ECO:0000259" key="6">
    <source>
        <dbReference type="Pfam" id="PF02826"/>
    </source>
</evidence>
<dbReference type="PANTHER" id="PTHR43761:SF1">
    <property type="entry name" value="D-ISOMER SPECIFIC 2-HYDROXYACID DEHYDROGENASE CATALYTIC DOMAIN-CONTAINING PROTEIN-RELATED"/>
    <property type="match status" value="1"/>
</dbReference>
<dbReference type="AlphaFoldDB" id="M7MMZ2"/>
<name>M7MMZ2_9MICC</name>
<keyword evidence="2 4" id="KW-0560">Oxidoreductase</keyword>
<dbReference type="GO" id="GO:0006564">
    <property type="term" value="P:L-serine biosynthetic process"/>
    <property type="evidence" value="ECO:0007669"/>
    <property type="project" value="UniProtKB-ARBA"/>
</dbReference>
<evidence type="ECO:0000256" key="2">
    <source>
        <dbReference type="ARBA" id="ARBA00023002"/>
    </source>
</evidence>
<dbReference type="GO" id="GO:0047545">
    <property type="term" value="F:(S)-2-hydroxyglutarate dehydrogenase activity"/>
    <property type="evidence" value="ECO:0007669"/>
    <property type="project" value="UniProtKB-ARBA"/>
</dbReference>
<dbReference type="eggNOG" id="COG0111">
    <property type="taxonomic scope" value="Bacteria"/>
</dbReference>
<dbReference type="Gene3D" id="3.40.50.720">
    <property type="entry name" value="NAD(P)-binding Rossmann-like Domain"/>
    <property type="match status" value="2"/>
</dbReference>
<keyword evidence="8" id="KW-1185">Reference proteome</keyword>
<keyword evidence="3" id="KW-0520">NAD</keyword>
<comment type="similarity">
    <text evidence="1 4">Belongs to the D-isomer specific 2-hydroxyacid dehydrogenase family.</text>
</comment>
<comment type="caution">
    <text evidence="7">The sequence shown here is derived from an EMBL/GenBank/DDBJ whole genome shotgun (WGS) entry which is preliminary data.</text>
</comment>
<dbReference type="SUPFAM" id="SSF51735">
    <property type="entry name" value="NAD(P)-binding Rossmann-fold domains"/>
    <property type="match status" value="1"/>
</dbReference>
<dbReference type="SUPFAM" id="SSF52283">
    <property type="entry name" value="Formate/glycerate dehydrogenase catalytic domain-like"/>
    <property type="match status" value="1"/>
</dbReference>
<dbReference type="InterPro" id="IPR029753">
    <property type="entry name" value="D-isomer_DH_CS"/>
</dbReference>
<organism evidence="7 8">
    <name type="scientific">Paeniglutamicibacter gangotriensis Lz1y</name>
    <dbReference type="NCBI Taxonomy" id="1276920"/>
    <lineage>
        <taxon>Bacteria</taxon>
        <taxon>Bacillati</taxon>
        <taxon>Actinomycetota</taxon>
        <taxon>Actinomycetes</taxon>
        <taxon>Micrococcales</taxon>
        <taxon>Micrococcaceae</taxon>
        <taxon>Paeniglutamicibacter</taxon>
    </lineage>
</organism>